<evidence type="ECO:0000256" key="4">
    <source>
        <dbReference type="SAM" id="Coils"/>
    </source>
</evidence>
<keyword evidence="3" id="KW-0813">Transport</keyword>
<dbReference type="SUPFAM" id="SSF111369">
    <property type="entry name" value="HlyD-like secretion proteins"/>
    <property type="match status" value="1"/>
</dbReference>
<dbReference type="Pfam" id="PF25954">
    <property type="entry name" value="Beta-barrel_RND_2"/>
    <property type="match status" value="1"/>
</dbReference>
<accession>A0ABU7RIE7</accession>
<dbReference type="Gene3D" id="1.10.287.470">
    <property type="entry name" value="Helix hairpin bin"/>
    <property type="match status" value="1"/>
</dbReference>
<name>A0ABU7RIE7_9BACT</name>
<feature type="chain" id="PRO_5045649437" evidence="5">
    <location>
        <begin position="22"/>
        <end position="352"/>
    </location>
</feature>
<comment type="similarity">
    <text evidence="2">Belongs to the membrane fusion protein (MFP) (TC 8.A.1) family.</text>
</comment>
<dbReference type="InterPro" id="IPR058627">
    <property type="entry name" value="MdtA-like_C"/>
</dbReference>
<evidence type="ECO:0000259" key="7">
    <source>
        <dbReference type="Pfam" id="PF25917"/>
    </source>
</evidence>
<feature type="coiled-coil region" evidence="4">
    <location>
        <begin position="109"/>
        <end position="167"/>
    </location>
</feature>
<feature type="signal peptide" evidence="5">
    <location>
        <begin position="1"/>
        <end position="21"/>
    </location>
</feature>
<keyword evidence="4" id="KW-0175">Coiled coil</keyword>
<evidence type="ECO:0000259" key="8">
    <source>
        <dbReference type="Pfam" id="PF25954"/>
    </source>
</evidence>
<reference evidence="10 11" key="1">
    <citation type="submission" date="2024-01" db="EMBL/GenBank/DDBJ databases">
        <title>Niabella digestum sp. nov., isolated from waste digestion system.</title>
        <authorList>
            <person name="Zhang L."/>
        </authorList>
    </citation>
    <scope>NUCLEOTIDE SEQUENCE [LARGE SCALE GENOMIC DNA]</scope>
    <source>
        <strain evidence="10 11">A18</strain>
    </source>
</reference>
<dbReference type="Gene3D" id="2.40.30.170">
    <property type="match status" value="1"/>
</dbReference>
<dbReference type="Pfam" id="PF25876">
    <property type="entry name" value="HH_MFP_RND"/>
    <property type="match status" value="1"/>
</dbReference>
<feature type="domain" description="Multidrug resistance protein MdtA-like C-terminal permuted SH3" evidence="9">
    <location>
        <begin position="278"/>
        <end position="336"/>
    </location>
</feature>
<feature type="domain" description="Multidrug resistance protein MdtA-like barrel-sandwich hybrid" evidence="7">
    <location>
        <begin position="70"/>
        <end position="188"/>
    </location>
</feature>
<dbReference type="Pfam" id="PF25967">
    <property type="entry name" value="RND-MFP_C"/>
    <property type="match status" value="1"/>
</dbReference>
<dbReference type="EMBL" id="JAZGLY010000006">
    <property type="protein sequence ID" value="MEE6187768.1"/>
    <property type="molecule type" value="Genomic_DNA"/>
</dbReference>
<evidence type="ECO:0000256" key="2">
    <source>
        <dbReference type="ARBA" id="ARBA00009477"/>
    </source>
</evidence>
<dbReference type="InterPro" id="IPR058625">
    <property type="entry name" value="MdtA-like_BSH"/>
</dbReference>
<feature type="domain" description="Multidrug resistance protein MdtA-like alpha-helical hairpin" evidence="6">
    <location>
        <begin position="104"/>
        <end position="159"/>
    </location>
</feature>
<evidence type="ECO:0000313" key="10">
    <source>
        <dbReference type="EMBL" id="MEE6187768.1"/>
    </source>
</evidence>
<sequence length="352" mass="37901">MLLIFLNKNGILLAIVCLLFAACGQKQNNAKGGNNNGKRAASKLDGYIAKVAPYAEIIEVPGTIVANEATEIHPEVSGRIVQLNIAEGKVVSKGTLLAKIYDGDLQAQLKKLQSQLAIAQSNEERAAQLLKIQAISRSDYDAVLLNLNNIQADIDVVKTDIQKTEVRAPFSGKIGLKNISPGTYVTPSTVIATINQVEELKLDFSIPEKYIGNIENGQMVHFTVQGSSETYTAKIYATSANVTLNSRTLDVRAKIVGNTAGLVPGAFAKIRIELAPRNVIFVPSQAVIPTIKGKQVIVYREGKAVFTEVELSGRDSARVAVERGLKEGDTIVVSGVMSTKPDSKIEIGRIVY</sequence>
<dbReference type="Gene3D" id="2.40.420.20">
    <property type="match status" value="1"/>
</dbReference>
<protein>
    <submittedName>
        <fullName evidence="10">Efflux RND transporter periplasmic adaptor subunit</fullName>
    </submittedName>
</protein>
<dbReference type="NCBIfam" id="TIGR01730">
    <property type="entry name" value="RND_mfp"/>
    <property type="match status" value="1"/>
</dbReference>
<evidence type="ECO:0000259" key="9">
    <source>
        <dbReference type="Pfam" id="PF25967"/>
    </source>
</evidence>
<dbReference type="RefSeq" id="WP_330975175.1">
    <property type="nucleotide sequence ID" value="NZ_JAZGLY010000006.1"/>
</dbReference>
<comment type="subcellular location">
    <subcellularLocation>
        <location evidence="1">Cell envelope</location>
    </subcellularLocation>
</comment>
<evidence type="ECO:0000256" key="5">
    <source>
        <dbReference type="SAM" id="SignalP"/>
    </source>
</evidence>
<dbReference type="Pfam" id="PF25917">
    <property type="entry name" value="BSH_RND"/>
    <property type="match status" value="1"/>
</dbReference>
<evidence type="ECO:0000256" key="1">
    <source>
        <dbReference type="ARBA" id="ARBA00004196"/>
    </source>
</evidence>
<organism evidence="10 11">
    <name type="scientific">Niabella digestorum</name>
    <dbReference type="NCBI Taxonomy" id="3117701"/>
    <lineage>
        <taxon>Bacteria</taxon>
        <taxon>Pseudomonadati</taxon>
        <taxon>Bacteroidota</taxon>
        <taxon>Chitinophagia</taxon>
        <taxon>Chitinophagales</taxon>
        <taxon>Chitinophagaceae</taxon>
        <taxon>Niabella</taxon>
    </lineage>
</organism>
<dbReference type="PANTHER" id="PTHR30469">
    <property type="entry name" value="MULTIDRUG RESISTANCE PROTEIN MDTA"/>
    <property type="match status" value="1"/>
</dbReference>
<dbReference type="PANTHER" id="PTHR30469:SF36">
    <property type="entry name" value="BLL3903 PROTEIN"/>
    <property type="match status" value="1"/>
</dbReference>
<comment type="caution">
    <text evidence="10">The sequence shown here is derived from an EMBL/GenBank/DDBJ whole genome shotgun (WGS) entry which is preliminary data.</text>
</comment>
<keyword evidence="11" id="KW-1185">Reference proteome</keyword>
<evidence type="ECO:0000259" key="6">
    <source>
        <dbReference type="Pfam" id="PF25876"/>
    </source>
</evidence>
<gene>
    <name evidence="10" type="ORF">V2H41_10845</name>
</gene>
<evidence type="ECO:0000313" key="11">
    <source>
        <dbReference type="Proteomes" id="UP001357452"/>
    </source>
</evidence>
<dbReference type="Proteomes" id="UP001357452">
    <property type="component" value="Unassembled WGS sequence"/>
</dbReference>
<feature type="domain" description="CusB-like beta-barrel" evidence="8">
    <location>
        <begin position="202"/>
        <end position="273"/>
    </location>
</feature>
<dbReference type="InterPro" id="IPR058624">
    <property type="entry name" value="MdtA-like_HH"/>
</dbReference>
<evidence type="ECO:0000256" key="3">
    <source>
        <dbReference type="ARBA" id="ARBA00022448"/>
    </source>
</evidence>
<dbReference type="InterPro" id="IPR058792">
    <property type="entry name" value="Beta-barrel_RND_2"/>
</dbReference>
<dbReference type="Gene3D" id="2.40.50.100">
    <property type="match status" value="1"/>
</dbReference>
<dbReference type="InterPro" id="IPR006143">
    <property type="entry name" value="RND_pump_MFP"/>
</dbReference>
<proteinExistence type="inferred from homology"/>
<keyword evidence="5" id="KW-0732">Signal</keyword>